<evidence type="ECO:0000256" key="2">
    <source>
        <dbReference type="ARBA" id="ARBA00022741"/>
    </source>
</evidence>
<feature type="compositionally biased region" description="Basic and acidic residues" evidence="6">
    <location>
        <begin position="497"/>
        <end position="508"/>
    </location>
</feature>
<accession>A0A5C6B2T5</accession>
<dbReference type="Gene3D" id="1.10.510.10">
    <property type="entry name" value="Transferase(Phosphotransferase) domain 1"/>
    <property type="match status" value="1"/>
</dbReference>
<dbReference type="PANTHER" id="PTHR43289:SF34">
    <property type="entry name" value="SERINE_THREONINE-PROTEIN KINASE YBDM-RELATED"/>
    <property type="match status" value="1"/>
</dbReference>
<keyword evidence="1 9" id="KW-0808">Transferase</keyword>
<dbReference type="GO" id="GO:0004674">
    <property type="term" value="F:protein serine/threonine kinase activity"/>
    <property type="evidence" value="ECO:0007669"/>
    <property type="project" value="UniProtKB-EC"/>
</dbReference>
<evidence type="ECO:0000256" key="7">
    <source>
        <dbReference type="SAM" id="Phobius"/>
    </source>
</evidence>
<feature type="region of interest" description="Disordered" evidence="6">
    <location>
        <begin position="371"/>
        <end position="415"/>
    </location>
</feature>
<keyword evidence="7" id="KW-0812">Transmembrane</keyword>
<evidence type="ECO:0000256" key="4">
    <source>
        <dbReference type="ARBA" id="ARBA00022840"/>
    </source>
</evidence>
<dbReference type="PANTHER" id="PTHR43289">
    <property type="entry name" value="MITOGEN-ACTIVATED PROTEIN KINASE KINASE KINASE 20-RELATED"/>
    <property type="match status" value="1"/>
</dbReference>
<evidence type="ECO:0000313" key="9">
    <source>
        <dbReference type="EMBL" id="TWU05556.1"/>
    </source>
</evidence>
<feature type="region of interest" description="Disordered" evidence="6">
    <location>
        <begin position="540"/>
        <end position="560"/>
    </location>
</feature>
<feature type="compositionally biased region" description="Polar residues" evidence="6">
    <location>
        <begin position="725"/>
        <end position="739"/>
    </location>
</feature>
<evidence type="ECO:0000313" key="10">
    <source>
        <dbReference type="Proteomes" id="UP000320176"/>
    </source>
</evidence>
<feature type="region of interest" description="Disordered" evidence="6">
    <location>
        <begin position="708"/>
        <end position="785"/>
    </location>
</feature>
<dbReference type="Pfam" id="PF00069">
    <property type="entry name" value="Pkinase"/>
    <property type="match status" value="1"/>
</dbReference>
<dbReference type="CDD" id="cd14014">
    <property type="entry name" value="STKc_PknB_like"/>
    <property type="match status" value="1"/>
</dbReference>
<name>A0A5C6B2T5_9BACT</name>
<feature type="compositionally biased region" description="Pro residues" evidence="6">
    <location>
        <begin position="476"/>
        <end position="485"/>
    </location>
</feature>
<dbReference type="Proteomes" id="UP000320176">
    <property type="component" value="Unassembled WGS sequence"/>
</dbReference>
<feature type="region of interest" description="Disordered" evidence="6">
    <location>
        <begin position="459"/>
        <end position="520"/>
    </location>
</feature>
<dbReference type="OrthoDB" id="6111975at2"/>
<feature type="binding site" evidence="5">
    <location>
        <position position="55"/>
    </location>
    <ligand>
        <name>ATP</name>
        <dbReference type="ChEBI" id="CHEBI:30616"/>
    </ligand>
</feature>
<dbReference type="EMBL" id="SJPN01000002">
    <property type="protein sequence ID" value="TWU05556.1"/>
    <property type="molecule type" value="Genomic_DNA"/>
</dbReference>
<dbReference type="EC" id="2.7.11.1" evidence="9"/>
<dbReference type="Gene3D" id="3.30.200.20">
    <property type="entry name" value="Phosphorylase Kinase, domain 1"/>
    <property type="match status" value="1"/>
</dbReference>
<feature type="compositionally biased region" description="Polar residues" evidence="6">
    <location>
        <begin position="540"/>
        <end position="549"/>
    </location>
</feature>
<dbReference type="InterPro" id="IPR017441">
    <property type="entry name" value="Protein_kinase_ATP_BS"/>
</dbReference>
<dbReference type="PROSITE" id="PS50011">
    <property type="entry name" value="PROTEIN_KINASE_DOM"/>
    <property type="match status" value="1"/>
</dbReference>
<dbReference type="SUPFAM" id="SSF56112">
    <property type="entry name" value="Protein kinase-like (PK-like)"/>
    <property type="match status" value="1"/>
</dbReference>
<keyword evidence="10" id="KW-1185">Reference proteome</keyword>
<proteinExistence type="predicted"/>
<evidence type="ECO:0000256" key="1">
    <source>
        <dbReference type="ARBA" id="ARBA00022679"/>
    </source>
</evidence>
<dbReference type="InterPro" id="IPR011009">
    <property type="entry name" value="Kinase-like_dom_sf"/>
</dbReference>
<dbReference type="PROSITE" id="PS00107">
    <property type="entry name" value="PROTEIN_KINASE_ATP"/>
    <property type="match status" value="1"/>
</dbReference>
<evidence type="ECO:0000259" key="8">
    <source>
        <dbReference type="PROSITE" id="PS50011"/>
    </source>
</evidence>
<keyword evidence="4 5" id="KW-0067">ATP-binding</keyword>
<gene>
    <name evidence="9" type="primary">pkn1_1</name>
    <name evidence="9" type="ORF">Pla52n_12700</name>
</gene>
<sequence>MASAPETHEFLDPPKNPGDLGTLGKYRVIDQLGKGGMGYVFRAEDSRLKRTVALKVMNRRIAATPGSRKRFISEARAMAAVHHDNVATIFEVGEHNGTPFMAMEMLRGGTLETIKKGSALPTYEELIGYARDMTRGLAAAHANGIVHRDIKPANIWMEEGTKRIKILDFGLALAHTPVDQLSGRGAVIGTPGYLSPEQARSEPVDDRSDLYSLGVVLYELATGKLPLQSKTVAEQLIAILAHRPRPVRDLNPDIPQPLADLIERLLEKEPRDRYPSAAILETELEKVAVECESKSEVAQAINKLQLGLEQVVNKKESGGSLDAGKLDLDAVSTASQPDPFAAMPDPFAALPDVFATAPVAGGSGVTPGAPLAQGTTAAMPSGSTSGIHPAVKPGSVAASGAHPVRPTNPSSKSATTQGVSLLKKFLPLIVIAVLALVLIPILIYVFTVGGEKENRIITQDGSPAAVSNTASQPTRQPNPPNPTPNATPKSQPPADSQPRDRNPRRDGNKNSPPPAIEITVPSIDSVIAPGAITLIDPSIQNGSFEQNRPGNRGDGTGSVPGWNAIIRGEDAGWQEVGREGASEGKAAAYVGADTAIELFSDSLKRNVAVGDQLRLTYDVGGIGKGSSHYVVILGFRGGGSHRYRLDEFDDSTDVSQGLRTRGHFYTVTEKEAGKTPFVRFILSNKGKPRERAFLDNIQLTAQSAEDASVASASTPAPSTIAANSQTPPMESETLPTQRPDQPDPTNNPPSDAPTSNVNTRSVTMKTSDEGGADATVKKGASVKNPLGESNHLVVQSRNSVELQHIYLRFNLDPLRGGSDTSENFAQANRRQGNKKEADEVPLASASLLMEFNMPQRPVGATLRVFGFDDPRSDIWPEDRLVWTNSLSNEGLEALTPLAEITVGSSDSNVLLIQSQPLTDFLSKSKNRTITLIVTGELGNAAVSFASRENSDTQPPTLTADVIE</sequence>
<keyword evidence="3 9" id="KW-0418">Kinase</keyword>
<dbReference type="AlphaFoldDB" id="A0A5C6B2T5"/>
<feature type="transmembrane region" description="Helical" evidence="7">
    <location>
        <begin position="425"/>
        <end position="446"/>
    </location>
</feature>
<feature type="compositionally biased region" description="Polar residues" evidence="6">
    <location>
        <begin position="373"/>
        <end position="386"/>
    </location>
</feature>
<organism evidence="9 10">
    <name type="scientific">Stieleria varia</name>
    <dbReference type="NCBI Taxonomy" id="2528005"/>
    <lineage>
        <taxon>Bacteria</taxon>
        <taxon>Pseudomonadati</taxon>
        <taxon>Planctomycetota</taxon>
        <taxon>Planctomycetia</taxon>
        <taxon>Pirellulales</taxon>
        <taxon>Pirellulaceae</taxon>
        <taxon>Stieleria</taxon>
    </lineage>
</organism>
<keyword evidence="7" id="KW-0472">Membrane</keyword>
<dbReference type="SMART" id="SM00220">
    <property type="entry name" value="S_TKc"/>
    <property type="match status" value="1"/>
</dbReference>
<dbReference type="GO" id="GO:0005524">
    <property type="term" value="F:ATP binding"/>
    <property type="evidence" value="ECO:0007669"/>
    <property type="project" value="UniProtKB-UniRule"/>
</dbReference>
<comment type="caution">
    <text evidence="9">The sequence shown here is derived from an EMBL/GenBank/DDBJ whole genome shotgun (WGS) entry which is preliminary data.</text>
</comment>
<dbReference type="InterPro" id="IPR000719">
    <property type="entry name" value="Prot_kinase_dom"/>
</dbReference>
<evidence type="ECO:0000256" key="3">
    <source>
        <dbReference type="ARBA" id="ARBA00022777"/>
    </source>
</evidence>
<feature type="compositionally biased region" description="Polar residues" evidence="6">
    <location>
        <begin position="752"/>
        <end position="765"/>
    </location>
</feature>
<feature type="compositionally biased region" description="Low complexity" evidence="6">
    <location>
        <begin position="708"/>
        <end position="724"/>
    </location>
</feature>
<protein>
    <submittedName>
        <fullName evidence="9">Serine/threonine-protein kinase Pkn1</fullName>
        <ecNumber evidence="9">2.7.11.1</ecNumber>
    </submittedName>
</protein>
<keyword evidence="7" id="KW-1133">Transmembrane helix</keyword>
<feature type="compositionally biased region" description="Polar residues" evidence="6">
    <location>
        <begin position="459"/>
        <end position="472"/>
    </location>
</feature>
<reference evidence="9 10" key="1">
    <citation type="submission" date="2019-02" db="EMBL/GenBank/DDBJ databases">
        <title>Deep-cultivation of Planctomycetes and their phenomic and genomic characterization uncovers novel biology.</title>
        <authorList>
            <person name="Wiegand S."/>
            <person name="Jogler M."/>
            <person name="Boedeker C."/>
            <person name="Pinto D."/>
            <person name="Vollmers J."/>
            <person name="Rivas-Marin E."/>
            <person name="Kohn T."/>
            <person name="Peeters S.H."/>
            <person name="Heuer A."/>
            <person name="Rast P."/>
            <person name="Oberbeckmann S."/>
            <person name="Bunk B."/>
            <person name="Jeske O."/>
            <person name="Meyerdierks A."/>
            <person name="Storesund J.E."/>
            <person name="Kallscheuer N."/>
            <person name="Luecker S."/>
            <person name="Lage O.M."/>
            <person name="Pohl T."/>
            <person name="Merkel B.J."/>
            <person name="Hornburger P."/>
            <person name="Mueller R.-W."/>
            <person name="Bruemmer F."/>
            <person name="Labrenz M."/>
            <person name="Spormann A.M."/>
            <person name="Op Den Camp H."/>
            <person name="Overmann J."/>
            <person name="Amann R."/>
            <person name="Jetten M.S.M."/>
            <person name="Mascher T."/>
            <person name="Medema M.H."/>
            <person name="Devos D.P."/>
            <person name="Kaster A.-K."/>
            <person name="Ovreas L."/>
            <person name="Rohde M."/>
            <person name="Galperin M.Y."/>
            <person name="Jogler C."/>
        </authorList>
    </citation>
    <scope>NUCLEOTIDE SEQUENCE [LARGE SCALE GENOMIC DNA]</scope>
    <source>
        <strain evidence="9 10">Pla52n</strain>
    </source>
</reference>
<dbReference type="RefSeq" id="WP_146518789.1">
    <property type="nucleotide sequence ID" value="NZ_CP151726.1"/>
</dbReference>
<feature type="domain" description="Protein kinase" evidence="8">
    <location>
        <begin position="26"/>
        <end position="287"/>
    </location>
</feature>
<keyword evidence="2 5" id="KW-0547">Nucleotide-binding</keyword>
<evidence type="ECO:0000256" key="5">
    <source>
        <dbReference type="PROSITE-ProRule" id="PRU10141"/>
    </source>
</evidence>
<evidence type="ECO:0000256" key="6">
    <source>
        <dbReference type="SAM" id="MobiDB-lite"/>
    </source>
</evidence>